<comment type="caution">
    <text evidence="2">The sequence shown here is derived from an EMBL/GenBank/DDBJ whole genome shotgun (WGS) entry which is preliminary data.</text>
</comment>
<organism evidence="2 3">
    <name type="scientific">Tanacetum coccineum</name>
    <dbReference type="NCBI Taxonomy" id="301880"/>
    <lineage>
        <taxon>Eukaryota</taxon>
        <taxon>Viridiplantae</taxon>
        <taxon>Streptophyta</taxon>
        <taxon>Embryophyta</taxon>
        <taxon>Tracheophyta</taxon>
        <taxon>Spermatophyta</taxon>
        <taxon>Magnoliopsida</taxon>
        <taxon>eudicotyledons</taxon>
        <taxon>Gunneridae</taxon>
        <taxon>Pentapetalae</taxon>
        <taxon>asterids</taxon>
        <taxon>campanulids</taxon>
        <taxon>Asterales</taxon>
        <taxon>Asteraceae</taxon>
        <taxon>Asteroideae</taxon>
        <taxon>Anthemideae</taxon>
        <taxon>Anthemidinae</taxon>
        <taxon>Tanacetum</taxon>
    </lineage>
</organism>
<dbReference type="EMBL" id="BQNB010014308">
    <property type="protein sequence ID" value="GJT26624.1"/>
    <property type="molecule type" value="Genomic_DNA"/>
</dbReference>
<accession>A0ABQ5CP06</accession>
<protein>
    <submittedName>
        <fullName evidence="2">Uncharacterized protein</fullName>
    </submittedName>
</protein>
<keyword evidence="3" id="KW-1185">Reference proteome</keyword>
<name>A0ABQ5CP06_9ASTR</name>
<evidence type="ECO:0000313" key="2">
    <source>
        <dbReference type="EMBL" id="GJT26624.1"/>
    </source>
</evidence>
<sequence length="109" mass="11705">MCSSSSDLPNPLPHSPPRAFCPLRLSQPRHHNTTITTAKQPWLPPPSPPQPPTMGACGFKPPPSSSSPHHCHHRHPLVTATIVGVSRRAAAAIRGVWLAVSPHRDAFGL</sequence>
<gene>
    <name evidence="2" type="ORF">Tco_0906899</name>
</gene>
<evidence type="ECO:0000313" key="3">
    <source>
        <dbReference type="Proteomes" id="UP001151760"/>
    </source>
</evidence>
<feature type="compositionally biased region" description="Pro residues" evidence="1">
    <location>
        <begin position="42"/>
        <end position="52"/>
    </location>
</feature>
<proteinExistence type="predicted"/>
<dbReference type="Proteomes" id="UP001151760">
    <property type="component" value="Unassembled WGS sequence"/>
</dbReference>
<reference evidence="2" key="2">
    <citation type="submission" date="2022-01" db="EMBL/GenBank/DDBJ databases">
        <authorList>
            <person name="Yamashiro T."/>
            <person name="Shiraishi A."/>
            <person name="Satake H."/>
            <person name="Nakayama K."/>
        </authorList>
    </citation>
    <scope>NUCLEOTIDE SEQUENCE</scope>
</reference>
<reference evidence="2" key="1">
    <citation type="journal article" date="2022" name="Int. J. Mol. Sci.">
        <title>Draft Genome of Tanacetum Coccineum: Genomic Comparison of Closely Related Tanacetum-Family Plants.</title>
        <authorList>
            <person name="Yamashiro T."/>
            <person name="Shiraishi A."/>
            <person name="Nakayama K."/>
            <person name="Satake H."/>
        </authorList>
    </citation>
    <scope>NUCLEOTIDE SEQUENCE</scope>
</reference>
<feature type="region of interest" description="Disordered" evidence="1">
    <location>
        <begin position="35"/>
        <end position="72"/>
    </location>
</feature>
<evidence type="ECO:0000256" key="1">
    <source>
        <dbReference type="SAM" id="MobiDB-lite"/>
    </source>
</evidence>